<proteinExistence type="predicted"/>
<protein>
    <submittedName>
        <fullName evidence="2">Uncharacterized protein</fullName>
    </submittedName>
</protein>
<feature type="region of interest" description="Disordered" evidence="1">
    <location>
        <begin position="81"/>
        <end position="101"/>
    </location>
</feature>
<comment type="caution">
    <text evidence="2">The sequence shown here is derived from an EMBL/GenBank/DDBJ whole genome shotgun (WGS) entry which is preliminary data.</text>
</comment>
<dbReference type="Proteomes" id="UP000254545">
    <property type="component" value="Unassembled WGS sequence"/>
</dbReference>
<dbReference type="EMBL" id="UGKR01000003">
    <property type="protein sequence ID" value="STS90556.1"/>
    <property type="molecule type" value="Genomic_DNA"/>
</dbReference>
<feature type="region of interest" description="Disordered" evidence="1">
    <location>
        <begin position="1"/>
        <end position="64"/>
    </location>
</feature>
<evidence type="ECO:0000313" key="3">
    <source>
        <dbReference type="Proteomes" id="UP000254545"/>
    </source>
</evidence>
<feature type="compositionally biased region" description="Low complexity" evidence="1">
    <location>
        <begin position="1"/>
        <end position="12"/>
    </location>
</feature>
<evidence type="ECO:0000256" key="1">
    <source>
        <dbReference type="SAM" id="MobiDB-lite"/>
    </source>
</evidence>
<evidence type="ECO:0000313" key="2">
    <source>
        <dbReference type="EMBL" id="STS90556.1"/>
    </source>
</evidence>
<gene>
    <name evidence="2" type="ORF">NCTC9177_04454</name>
</gene>
<reference evidence="2 3" key="1">
    <citation type="submission" date="2018-06" db="EMBL/GenBank/DDBJ databases">
        <authorList>
            <consortium name="Pathogen Informatics"/>
            <person name="Doyle S."/>
        </authorList>
    </citation>
    <scope>NUCLEOTIDE SEQUENCE [LARGE SCALE GENOMIC DNA]</scope>
    <source>
        <strain evidence="2 3">NCTC9177</strain>
    </source>
</reference>
<sequence length="184" mass="20651">MPGGDQYAAKGAAGAGDEDHVRRRGDRAAGDFAQLFQAHPPTDAQRPAGQAQGDQQGDRWSTNDGHQLANRVFRQQQCLTQRPGNNQHNGHHDQSTDNQRIRRRQTGLLRVNGEVRHFSCLLLFQHVNRQMIMAPIDKPGDKITHDTNDYRYSNPRQHQPAHIAMQNACRGRCARVGGQRDVHG</sequence>
<organism evidence="2 3">
    <name type="scientific">Klebsiella variicola</name>
    <dbReference type="NCBI Taxonomy" id="244366"/>
    <lineage>
        <taxon>Bacteria</taxon>
        <taxon>Pseudomonadati</taxon>
        <taxon>Pseudomonadota</taxon>
        <taxon>Gammaproteobacteria</taxon>
        <taxon>Enterobacterales</taxon>
        <taxon>Enterobacteriaceae</taxon>
        <taxon>Klebsiella/Raoultella group</taxon>
        <taxon>Klebsiella</taxon>
        <taxon>Klebsiella pneumoniae complex</taxon>
    </lineage>
</organism>
<feature type="compositionally biased region" description="Basic and acidic residues" evidence="1">
    <location>
        <begin position="17"/>
        <end position="29"/>
    </location>
</feature>
<dbReference type="AlphaFoldDB" id="A0A7H4MJQ6"/>
<accession>A0A7H4MJQ6</accession>
<feature type="compositionally biased region" description="Low complexity" evidence="1">
    <location>
        <begin position="43"/>
        <end position="59"/>
    </location>
</feature>
<name>A0A7H4MJQ6_KLEVA</name>